<dbReference type="CDD" id="cd03794">
    <property type="entry name" value="GT4_WbuB-like"/>
    <property type="match status" value="1"/>
</dbReference>
<feature type="region of interest" description="Disordered" evidence="3">
    <location>
        <begin position="1"/>
        <end position="38"/>
    </location>
</feature>
<comment type="caution">
    <text evidence="5">The sequence shown here is derived from an EMBL/GenBank/DDBJ whole genome shotgun (WGS) entry which is preliminary data.</text>
</comment>
<evidence type="ECO:0000256" key="2">
    <source>
        <dbReference type="ARBA" id="ARBA00022679"/>
    </source>
</evidence>
<feature type="domain" description="Glycosyltransferase subfamily 4-like N-terminal" evidence="4">
    <location>
        <begin position="5"/>
        <end position="159"/>
    </location>
</feature>
<reference evidence="5 6" key="1">
    <citation type="submission" date="2021-03" db="EMBL/GenBank/DDBJ databases">
        <title>Genomic Encyclopedia of Type Strains, Phase III (KMG-III): the genomes of soil and plant-associated and newly described type strains.</title>
        <authorList>
            <person name="Whitman W."/>
        </authorList>
    </citation>
    <scope>NUCLEOTIDE SEQUENCE [LARGE SCALE GENOMIC DNA]</scope>
    <source>
        <strain evidence="5 6">IMMIB AFH-6</strain>
    </source>
</reference>
<organism evidence="5 6">
    <name type="scientific">Azospirillum rugosum</name>
    <dbReference type="NCBI Taxonomy" id="416170"/>
    <lineage>
        <taxon>Bacteria</taxon>
        <taxon>Pseudomonadati</taxon>
        <taxon>Pseudomonadota</taxon>
        <taxon>Alphaproteobacteria</taxon>
        <taxon>Rhodospirillales</taxon>
        <taxon>Azospirillaceae</taxon>
        <taxon>Azospirillum</taxon>
    </lineage>
</organism>
<sequence length="385" mass="40135">MSVVADGDGPSAAPPGVTVVRTGASLKEGGPGENGMRRGAAPMVRGYLDSLRRLTLRAMRLPRHDVVVTMTDPPLMARVGPMLAAWHGAAAIHWCHDLYPALLPVLGLRIPDPLYRLVEWSVAGAMRRHDAVVAIGRCMARRLAALGVPSDRIVLLPNWAEPGIRPVAREGNGFRADLGLGDRFTVAYSGNLGLAHPMGGLLDAATELARTDPDIAFLVIGEGRGRPALEAAAAARGLSNLRVLPLQPAGRLSESLSAADLHLASMDPRAEGLLVPCKVAGALAAGRPCLFLGPAGSEAAALVDGCGRTLDPADGTGLAAVLRGYARDPARYAEEGRRALSVSARWDADTAAWRFAALAESLLGRAGKPVAAPLVRMSGRGLPHA</sequence>
<dbReference type="Pfam" id="PF13692">
    <property type="entry name" value="Glyco_trans_1_4"/>
    <property type="match status" value="1"/>
</dbReference>
<gene>
    <name evidence="5" type="ORF">J2851_006538</name>
</gene>
<dbReference type="SUPFAM" id="SSF53756">
    <property type="entry name" value="UDP-Glycosyltransferase/glycogen phosphorylase"/>
    <property type="match status" value="1"/>
</dbReference>
<proteinExistence type="predicted"/>
<evidence type="ECO:0000256" key="3">
    <source>
        <dbReference type="SAM" id="MobiDB-lite"/>
    </source>
</evidence>
<name>A0ABS4SVY4_9PROT</name>
<evidence type="ECO:0000313" key="6">
    <source>
        <dbReference type="Proteomes" id="UP000781958"/>
    </source>
</evidence>
<dbReference type="EMBL" id="JAGINP010000034">
    <property type="protein sequence ID" value="MBP2296720.1"/>
    <property type="molecule type" value="Genomic_DNA"/>
</dbReference>
<keyword evidence="2" id="KW-0808">Transferase</keyword>
<keyword evidence="6" id="KW-1185">Reference proteome</keyword>
<dbReference type="Pfam" id="PF13579">
    <property type="entry name" value="Glyco_trans_4_4"/>
    <property type="match status" value="1"/>
</dbReference>
<accession>A0ABS4SVY4</accession>
<keyword evidence="1" id="KW-0328">Glycosyltransferase</keyword>
<evidence type="ECO:0000313" key="5">
    <source>
        <dbReference type="EMBL" id="MBP2296720.1"/>
    </source>
</evidence>
<evidence type="ECO:0000256" key="1">
    <source>
        <dbReference type="ARBA" id="ARBA00022676"/>
    </source>
</evidence>
<dbReference type="InterPro" id="IPR028098">
    <property type="entry name" value="Glyco_trans_4-like_N"/>
</dbReference>
<dbReference type="PANTHER" id="PTHR12526">
    <property type="entry name" value="GLYCOSYLTRANSFERASE"/>
    <property type="match status" value="1"/>
</dbReference>
<evidence type="ECO:0000259" key="4">
    <source>
        <dbReference type="Pfam" id="PF13579"/>
    </source>
</evidence>
<dbReference type="PANTHER" id="PTHR12526:SF510">
    <property type="entry name" value="D-INOSITOL 3-PHOSPHATE GLYCOSYLTRANSFERASE"/>
    <property type="match status" value="1"/>
</dbReference>
<dbReference type="Gene3D" id="3.40.50.2000">
    <property type="entry name" value="Glycogen Phosphorylase B"/>
    <property type="match status" value="2"/>
</dbReference>
<dbReference type="Proteomes" id="UP000781958">
    <property type="component" value="Unassembled WGS sequence"/>
</dbReference>
<protein>
    <submittedName>
        <fullName evidence="5">Glycosyltransferase involved in cell wall biosynthesis</fullName>
    </submittedName>
</protein>